<dbReference type="InterPro" id="IPR015168">
    <property type="entry name" value="SsuA/THI5"/>
</dbReference>
<protein>
    <submittedName>
        <fullName evidence="6">Metal ABC transporter substrate-binding protein</fullName>
    </submittedName>
</protein>
<organism evidence="6 7">
    <name type="scientific">Symbiobacterium thermophilum</name>
    <dbReference type="NCBI Taxonomy" id="2734"/>
    <lineage>
        <taxon>Bacteria</taxon>
        <taxon>Bacillati</taxon>
        <taxon>Bacillota</taxon>
        <taxon>Clostridia</taxon>
        <taxon>Eubacteriales</taxon>
        <taxon>Symbiobacteriaceae</taxon>
        <taxon>Symbiobacterium</taxon>
    </lineage>
</organism>
<accession>A0A953LHJ8</accession>
<dbReference type="Gene3D" id="3.40.190.10">
    <property type="entry name" value="Periplasmic binding protein-like II"/>
    <property type="match status" value="2"/>
</dbReference>
<keyword evidence="3 4" id="KW-0732">Signal</keyword>
<gene>
    <name evidence="6" type="ORF">CWE10_14320</name>
</gene>
<evidence type="ECO:0000313" key="6">
    <source>
        <dbReference type="EMBL" id="MBY6277358.1"/>
    </source>
</evidence>
<dbReference type="SMART" id="SM00062">
    <property type="entry name" value="PBPb"/>
    <property type="match status" value="1"/>
</dbReference>
<evidence type="ECO:0000256" key="4">
    <source>
        <dbReference type="SAM" id="SignalP"/>
    </source>
</evidence>
<evidence type="ECO:0000256" key="2">
    <source>
        <dbReference type="ARBA" id="ARBA00010742"/>
    </source>
</evidence>
<name>A0A953LHJ8_SYMTR</name>
<dbReference type="PANTHER" id="PTHR30024">
    <property type="entry name" value="ALIPHATIC SULFONATES-BINDING PROTEIN-RELATED"/>
    <property type="match status" value="1"/>
</dbReference>
<dbReference type="SUPFAM" id="SSF53850">
    <property type="entry name" value="Periplasmic binding protein-like II"/>
    <property type="match status" value="1"/>
</dbReference>
<dbReference type="GO" id="GO:0042597">
    <property type="term" value="C:periplasmic space"/>
    <property type="evidence" value="ECO:0007669"/>
    <property type="project" value="UniProtKB-SubCell"/>
</dbReference>
<dbReference type="Pfam" id="PF09084">
    <property type="entry name" value="NMT1"/>
    <property type="match status" value="1"/>
</dbReference>
<dbReference type="PANTHER" id="PTHR30024:SF47">
    <property type="entry name" value="TAURINE-BINDING PERIPLASMIC PROTEIN"/>
    <property type="match status" value="1"/>
</dbReference>
<sequence length="334" mass="36093">MKTKLVRILAAVLAIGLLAGCGGKPQNAYQKEPATPAAPETVGQLKIGQIPTIDGLPFWVAASKDYYRQQGVEVELVRFNSAAERDAALASGQIDGTLTDIMGAVSLHDNGTPLQITSINLGATIEEGPFAIVSAPGSGITKPEQLKGADIAIATNTIIHYVTEKLLLENGIALDEVELVSIPQIPLRFENLMSGNVKAATLPEPLLSLAVHKGGTVVLNDAEAKRNYSQSVIVFREDAVKEKAEAIKRFFVAYNMAVIDIDRDPEAYKELLATEANLPPEIKDSWKVITFSPAQAPGRTEVEDVVEWLLEKGYISKRVSYDEIVNTTLYPQGE</sequence>
<evidence type="ECO:0000259" key="5">
    <source>
        <dbReference type="SMART" id="SM00062"/>
    </source>
</evidence>
<feature type="domain" description="Solute-binding protein family 3/N-terminal" evidence="5">
    <location>
        <begin position="44"/>
        <end position="262"/>
    </location>
</feature>
<evidence type="ECO:0000256" key="1">
    <source>
        <dbReference type="ARBA" id="ARBA00004418"/>
    </source>
</evidence>
<feature type="chain" id="PRO_5038600694" evidence="4">
    <location>
        <begin position="20"/>
        <end position="334"/>
    </location>
</feature>
<comment type="subcellular location">
    <subcellularLocation>
        <location evidence="1">Periplasm</location>
    </subcellularLocation>
</comment>
<dbReference type="AlphaFoldDB" id="A0A953LHJ8"/>
<dbReference type="Proteomes" id="UP000732377">
    <property type="component" value="Unassembled WGS sequence"/>
</dbReference>
<comment type="similarity">
    <text evidence="2">Belongs to the bacterial solute-binding protein SsuA/TauA family.</text>
</comment>
<dbReference type="PROSITE" id="PS51257">
    <property type="entry name" value="PROKAR_LIPOPROTEIN"/>
    <property type="match status" value="1"/>
</dbReference>
<evidence type="ECO:0000313" key="7">
    <source>
        <dbReference type="Proteomes" id="UP000732377"/>
    </source>
</evidence>
<dbReference type="EMBL" id="PIUK01000168">
    <property type="protein sequence ID" value="MBY6277358.1"/>
    <property type="molecule type" value="Genomic_DNA"/>
</dbReference>
<comment type="caution">
    <text evidence="6">The sequence shown here is derived from an EMBL/GenBank/DDBJ whole genome shotgun (WGS) entry which is preliminary data.</text>
</comment>
<reference evidence="6" key="1">
    <citation type="submission" date="2017-11" db="EMBL/GenBank/DDBJ databases">
        <title>Three new genomes from thermophilic consortium.</title>
        <authorList>
            <person name="Quaggio R."/>
            <person name="Amgarten D."/>
            <person name="Setubal J.C."/>
        </authorList>
    </citation>
    <scope>NUCLEOTIDE SEQUENCE</scope>
    <source>
        <strain evidence="6">ZCTH01-B2</strain>
    </source>
</reference>
<proteinExistence type="inferred from homology"/>
<dbReference type="InterPro" id="IPR001638">
    <property type="entry name" value="Solute-binding_3/MltF_N"/>
</dbReference>
<dbReference type="RefSeq" id="WP_043714081.1">
    <property type="nucleotide sequence ID" value="NZ_JACSIR010000012.1"/>
</dbReference>
<evidence type="ECO:0000256" key="3">
    <source>
        <dbReference type="ARBA" id="ARBA00022729"/>
    </source>
</evidence>
<dbReference type="CDD" id="cd13652">
    <property type="entry name" value="PBP2_ThiY_THI5_like_1"/>
    <property type="match status" value="1"/>
</dbReference>
<feature type="signal peptide" evidence="4">
    <location>
        <begin position="1"/>
        <end position="19"/>
    </location>
</feature>